<name>A0AAQ2I700_ECOLX</name>
<accession>A0AAQ2I700</accession>
<evidence type="ECO:0000256" key="1">
    <source>
        <dbReference type="SAM" id="MobiDB-lite"/>
    </source>
</evidence>
<protein>
    <submittedName>
        <fullName evidence="2">Uncharacterized protein</fullName>
    </submittedName>
</protein>
<dbReference type="AlphaFoldDB" id="A0AAQ2I700"/>
<gene>
    <name evidence="2" type="ORF">C9160_26605</name>
</gene>
<dbReference type="Proteomes" id="UP000306700">
    <property type="component" value="Unassembled WGS sequence"/>
</dbReference>
<proteinExistence type="predicted"/>
<feature type="region of interest" description="Disordered" evidence="1">
    <location>
        <begin position="1"/>
        <end position="23"/>
    </location>
</feature>
<reference evidence="2 3" key="1">
    <citation type="submission" date="2018-12" db="EMBL/GenBank/DDBJ databases">
        <title>Food and Water Safety Consortium.</title>
        <authorList>
            <person name="Tyson S."/>
            <person name="Peterson C.-L."/>
            <person name="Olson A."/>
            <person name="Tyler S."/>
            <person name="Cabral J."/>
            <person name="Lynch T."/>
            <person name="Knox N."/>
            <person name="Van Domselaar G."/>
            <person name="Graham M."/>
        </authorList>
    </citation>
    <scope>NUCLEOTIDE SEQUENCE [LARGE SCALE GENOMIC DNA]</scope>
    <source>
        <strain evidence="2 3">FWSEC0384</strain>
    </source>
</reference>
<feature type="non-terminal residue" evidence="2">
    <location>
        <position position="107"/>
    </location>
</feature>
<sequence>MAFSDEQRPEAQLGNQNRSSLNIKQPGENYWQDFFSNPQNAIDHSTSFSLGDVLPTMGKGVAQSVRGTGEMARGLGDAMIQSPVKTGARILNEFSRMGLPGVATVQD</sequence>
<evidence type="ECO:0000313" key="2">
    <source>
        <dbReference type="EMBL" id="TJH14996.1"/>
    </source>
</evidence>
<feature type="compositionally biased region" description="Polar residues" evidence="1">
    <location>
        <begin position="13"/>
        <end position="23"/>
    </location>
</feature>
<dbReference type="RefSeq" id="WP_136747651.1">
    <property type="nucleotide sequence ID" value="NZ_RRDR01000222.1"/>
</dbReference>
<dbReference type="EMBL" id="RRNI01000090">
    <property type="protein sequence ID" value="TJH14996.1"/>
    <property type="molecule type" value="Genomic_DNA"/>
</dbReference>
<organism evidence="2 3">
    <name type="scientific">Escherichia coli</name>
    <dbReference type="NCBI Taxonomy" id="562"/>
    <lineage>
        <taxon>Bacteria</taxon>
        <taxon>Pseudomonadati</taxon>
        <taxon>Pseudomonadota</taxon>
        <taxon>Gammaproteobacteria</taxon>
        <taxon>Enterobacterales</taxon>
        <taxon>Enterobacteriaceae</taxon>
        <taxon>Escherichia</taxon>
    </lineage>
</organism>
<evidence type="ECO:0000313" key="3">
    <source>
        <dbReference type="Proteomes" id="UP000306700"/>
    </source>
</evidence>
<comment type="caution">
    <text evidence="2">The sequence shown here is derived from an EMBL/GenBank/DDBJ whole genome shotgun (WGS) entry which is preliminary data.</text>
</comment>